<evidence type="ECO:0000259" key="9">
    <source>
        <dbReference type="Pfam" id="PF23559"/>
    </source>
</evidence>
<keyword evidence="6" id="KW-0067">ATP-binding</keyword>
<keyword evidence="11" id="KW-1185">Reference proteome</keyword>
<dbReference type="Pfam" id="PF00931">
    <property type="entry name" value="NB-ARC"/>
    <property type="match status" value="1"/>
</dbReference>
<dbReference type="PANTHER" id="PTHR33463">
    <property type="entry name" value="NB-ARC DOMAIN-CONTAINING PROTEIN-RELATED"/>
    <property type="match status" value="1"/>
</dbReference>
<keyword evidence="4" id="KW-0547">Nucleotide-binding</keyword>
<evidence type="ECO:0000256" key="5">
    <source>
        <dbReference type="ARBA" id="ARBA00022821"/>
    </source>
</evidence>
<dbReference type="GO" id="GO:0043531">
    <property type="term" value="F:ADP binding"/>
    <property type="evidence" value="ECO:0007669"/>
    <property type="project" value="InterPro"/>
</dbReference>
<dbReference type="InterPro" id="IPR042197">
    <property type="entry name" value="Apaf_helical"/>
</dbReference>
<dbReference type="InterPro" id="IPR002182">
    <property type="entry name" value="NB-ARC"/>
</dbReference>
<dbReference type="InterPro" id="IPR050905">
    <property type="entry name" value="Plant_NBS-LRR"/>
</dbReference>
<keyword evidence="5" id="KW-0611">Plant defense</keyword>
<keyword evidence="7" id="KW-0175">Coiled coil</keyword>
<dbReference type="InterPro" id="IPR032675">
    <property type="entry name" value="LRR_dom_sf"/>
</dbReference>
<evidence type="ECO:0000256" key="4">
    <source>
        <dbReference type="ARBA" id="ARBA00022741"/>
    </source>
</evidence>
<dbReference type="FunFam" id="1.10.10.10:FF:000322">
    <property type="entry name" value="Probable disease resistance protein At1g63360"/>
    <property type="match status" value="1"/>
</dbReference>
<organism evidence="10 11">
    <name type="scientific">Camellia sinensis var. sinensis</name>
    <name type="common">China tea</name>
    <dbReference type="NCBI Taxonomy" id="542762"/>
    <lineage>
        <taxon>Eukaryota</taxon>
        <taxon>Viridiplantae</taxon>
        <taxon>Streptophyta</taxon>
        <taxon>Embryophyta</taxon>
        <taxon>Tracheophyta</taxon>
        <taxon>Spermatophyta</taxon>
        <taxon>Magnoliopsida</taxon>
        <taxon>eudicotyledons</taxon>
        <taxon>Gunneridae</taxon>
        <taxon>Pentapetalae</taxon>
        <taxon>asterids</taxon>
        <taxon>Ericales</taxon>
        <taxon>Theaceae</taxon>
        <taxon>Camellia</taxon>
    </lineage>
</organism>
<dbReference type="SMART" id="SM00369">
    <property type="entry name" value="LRR_TYP"/>
    <property type="match status" value="2"/>
</dbReference>
<protein>
    <submittedName>
        <fullName evidence="10">Uncharacterized protein</fullName>
    </submittedName>
</protein>
<evidence type="ECO:0000256" key="3">
    <source>
        <dbReference type="ARBA" id="ARBA00022737"/>
    </source>
</evidence>
<dbReference type="PANTHER" id="PTHR33463:SF187">
    <property type="entry name" value="AND NB-ARC DOMAIN DISEASE RESISTANCE PROTEIN, PUTATIVE-RELATED"/>
    <property type="match status" value="1"/>
</dbReference>
<feature type="domain" description="NB-ARC" evidence="8">
    <location>
        <begin position="134"/>
        <end position="295"/>
    </location>
</feature>
<dbReference type="FunFam" id="3.40.50.300:FF:001091">
    <property type="entry name" value="Probable disease resistance protein At1g61300"/>
    <property type="match status" value="1"/>
</dbReference>
<dbReference type="InterPro" id="IPR003591">
    <property type="entry name" value="Leu-rich_rpt_typical-subtyp"/>
</dbReference>
<dbReference type="InterPro" id="IPR027417">
    <property type="entry name" value="P-loop_NTPase"/>
</dbReference>
<evidence type="ECO:0000256" key="1">
    <source>
        <dbReference type="ARBA" id="ARBA00008894"/>
    </source>
</evidence>
<dbReference type="Pfam" id="PF23559">
    <property type="entry name" value="WHD_DRP"/>
    <property type="match status" value="1"/>
</dbReference>
<evidence type="ECO:0000256" key="6">
    <source>
        <dbReference type="ARBA" id="ARBA00022840"/>
    </source>
</evidence>
<dbReference type="Proteomes" id="UP000306102">
    <property type="component" value="Unassembled WGS sequence"/>
</dbReference>
<feature type="domain" description="Disease resistance protein winged helix" evidence="9">
    <location>
        <begin position="381"/>
        <end position="450"/>
    </location>
</feature>
<keyword evidence="2" id="KW-0433">Leucine-rich repeat</keyword>
<dbReference type="AlphaFoldDB" id="A0A4S4DFD1"/>
<accession>A0A4S4DFD1</accession>
<feature type="coiled-coil region" evidence="7">
    <location>
        <begin position="6"/>
        <end position="40"/>
    </location>
</feature>
<comment type="caution">
    <text evidence="10">The sequence shown here is derived from an EMBL/GenBank/DDBJ whole genome shotgun (WGS) entry which is preliminary data.</text>
</comment>
<dbReference type="SUPFAM" id="SSF52540">
    <property type="entry name" value="P-loop containing nucleoside triphosphate hydrolases"/>
    <property type="match status" value="1"/>
</dbReference>
<dbReference type="EMBL" id="SDRB02011420">
    <property type="protein sequence ID" value="THG01418.1"/>
    <property type="molecule type" value="Genomic_DNA"/>
</dbReference>
<dbReference type="PRINTS" id="PR00364">
    <property type="entry name" value="DISEASERSIST"/>
</dbReference>
<reference evidence="10 11" key="1">
    <citation type="journal article" date="2018" name="Proc. Natl. Acad. Sci. U.S.A.">
        <title>Draft genome sequence of Camellia sinensis var. sinensis provides insights into the evolution of the tea genome and tea quality.</title>
        <authorList>
            <person name="Wei C."/>
            <person name="Yang H."/>
            <person name="Wang S."/>
            <person name="Zhao J."/>
            <person name="Liu C."/>
            <person name="Gao L."/>
            <person name="Xia E."/>
            <person name="Lu Y."/>
            <person name="Tai Y."/>
            <person name="She G."/>
            <person name="Sun J."/>
            <person name="Cao H."/>
            <person name="Tong W."/>
            <person name="Gao Q."/>
            <person name="Li Y."/>
            <person name="Deng W."/>
            <person name="Jiang X."/>
            <person name="Wang W."/>
            <person name="Chen Q."/>
            <person name="Zhang S."/>
            <person name="Li H."/>
            <person name="Wu J."/>
            <person name="Wang P."/>
            <person name="Li P."/>
            <person name="Shi C."/>
            <person name="Zheng F."/>
            <person name="Jian J."/>
            <person name="Huang B."/>
            <person name="Shan D."/>
            <person name="Shi M."/>
            <person name="Fang C."/>
            <person name="Yue Y."/>
            <person name="Li F."/>
            <person name="Li D."/>
            <person name="Wei S."/>
            <person name="Han B."/>
            <person name="Jiang C."/>
            <person name="Yin Y."/>
            <person name="Xia T."/>
            <person name="Zhang Z."/>
            <person name="Bennetzen J.L."/>
            <person name="Zhao S."/>
            <person name="Wan X."/>
        </authorList>
    </citation>
    <scope>NUCLEOTIDE SEQUENCE [LARGE SCALE GENOMIC DNA]</scope>
    <source>
        <strain evidence="11">cv. Shuchazao</strain>
        <tissue evidence="10">Leaf</tissue>
    </source>
</reference>
<dbReference type="InterPro" id="IPR001611">
    <property type="entry name" value="Leu-rich_rpt"/>
</dbReference>
<evidence type="ECO:0000313" key="10">
    <source>
        <dbReference type="EMBL" id="THG01418.1"/>
    </source>
</evidence>
<proteinExistence type="inferred from homology"/>
<dbReference type="Gene3D" id="3.80.10.10">
    <property type="entry name" value="Ribonuclease Inhibitor"/>
    <property type="match status" value="1"/>
</dbReference>
<gene>
    <name evidence="10" type="ORF">TEA_020196</name>
</gene>
<evidence type="ECO:0000256" key="7">
    <source>
        <dbReference type="SAM" id="Coils"/>
    </source>
</evidence>
<evidence type="ECO:0000313" key="11">
    <source>
        <dbReference type="Proteomes" id="UP000306102"/>
    </source>
</evidence>
<comment type="similarity">
    <text evidence="1">Belongs to the disease resistance NB-LRR family.</text>
</comment>
<evidence type="ECO:0000259" key="8">
    <source>
        <dbReference type="Pfam" id="PF00931"/>
    </source>
</evidence>
<keyword evidence="3" id="KW-0677">Repeat</keyword>
<dbReference type="GO" id="GO:0005524">
    <property type="term" value="F:ATP binding"/>
    <property type="evidence" value="ECO:0007669"/>
    <property type="project" value="UniProtKB-KW"/>
</dbReference>
<dbReference type="Gene3D" id="1.10.8.430">
    <property type="entry name" value="Helical domain of apoptotic protease-activating factors"/>
    <property type="match status" value="1"/>
</dbReference>
<name>A0A4S4DFD1_CAMSN</name>
<dbReference type="Gene3D" id="3.40.50.300">
    <property type="entry name" value="P-loop containing nucleotide triphosphate hydrolases"/>
    <property type="match status" value="1"/>
</dbReference>
<sequence>MWDGYHNNLDTNMETLERKIEQLNSRNNDINEEVNYAQQRSRKKRRVEVKLWQEDVRRITYDVRTLERQEPEVQRLKNAFKRTELGKRVVEMIKEVEKLYENGGFANGLLIDDPTCGHAIPIAESLNETTSVRNKEKIWNFLIDGAVLKIGVQGMGGVGKTTIMKHINNRLLNETYNFSDVIWVTVSKAFKIKNLQRQIAEKLNLDLSDYKDELHSASEIHNMLSQKKRYVLILDDLWKAFPLDKVGIPEPTRDNICKLVLTTRLLEVCTKMNCRTVEMELLADEEALNLFMNNVEGHQTVFTPEVKEITKEVAKKCACLPLAIMTMAGCMRGVNDIREWRNTRNAQQLIDKEEWLFEQLKFSYSRLKDEQEQHCFLYCALYPEDNDIDRKELIEHWIAEGLICKTDNREAMLDKGHTILNNLIKTGLLVKADDIYGEYMKMHDLIRDMALKITLTNPQFMVRAGEGLKRVPQKDWSEDLERVSLMWNDIEQLLSIPPICPHLTTFLFQGNTSKVLRILDSFFLHMTHLKVLDLSYTAIESLPNSIFMLENLHQLLLRDCFQLKYVSSLEKLKALEHFKLIGSKIEEVPQGIKELVNLRKLELSHNDILGMSPCWKLCRLTQLHYLRIQRTKVELSAEELLYLKQLKNLEVQFHNV</sequence>
<evidence type="ECO:0000256" key="2">
    <source>
        <dbReference type="ARBA" id="ARBA00022614"/>
    </source>
</evidence>
<dbReference type="SUPFAM" id="SSF52058">
    <property type="entry name" value="L domain-like"/>
    <property type="match status" value="1"/>
</dbReference>
<dbReference type="GO" id="GO:0051607">
    <property type="term" value="P:defense response to virus"/>
    <property type="evidence" value="ECO:0007669"/>
    <property type="project" value="UniProtKB-ARBA"/>
</dbReference>
<dbReference type="InterPro" id="IPR058922">
    <property type="entry name" value="WHD_DRP"/>
</dbReference>
<dbReference type="PROSITE" id="PS51450">
    <property type="entry name" value="LRR"/>
    <property type="match status" value="1"/>
</dbReference>